<organism evidence="3 4">
    <name type="scientific">Aequorivita lipolytica</name>
    <dbReference type="NCBI Taxonomy" id="153267"/>
    <lineage>
        <taxon>Bacteria</taxon>
        <taxon>Pseudomonadati</taxon>
        <taxon>Bacteroidota</taxon>
        <taxon>Flavobacteriia</taxon>
        <taxon>Flavobacteriales</taxon>
        <taxon>Flavobacteriaceae</taxon>
        <taxon>Aequorivita</taxon>
    </lineage>
</organism>
<dbReference type="RefSeq" id="WP_146743191.1">
    <property type="nucleotide sequence ID" value="NZ_CBCRZQ010000017.1"/>
</dbReference>
<dbReference type="InterPro" id="IPR046357">
    <property type="entry name" value="PPIase_dom_sf"/>
</dbReference>
<dbReference type="PROSITE" id="PS51257">
    <property type="entry name" value="PROKAR_LIPOPROTEIN"/>
    <property type="match status" value="1"/>
</dbReference>
<keyword evidence="4" id="KW-1185">Reference proteome</keyword>
<evidence type="ECO:0000313" key="3">
    <source>
        <dbReference type="EMBL" id="TXD67915.1"/>
    </source>
</evidence>
<dbReference type="AlphaFoldDB" id="A0A5C6YKL7"/>
<dbReference type="EMBL" id="VORU01000020">
    <property type="protein sequence ID" value="TXD67915.1"/>
    <property type="molecule type" value="Genomic_DNA"/>
</dbReference>
<protein>
    <recommendedName>
        <fullName evidence="5">Peptidylprolyl isomerase</fullName>
    </recommendedName>
</protein>
<reference evidence="3 4" key="1">
    <citation type="submission" date="2019-08" db="EMBL/GenBank/DDBJ databases">
        <title>Genome of Aequorivita lipolytica Y10-2 (type strain).</title>
        <authorList>
            <person name="Bowman J.P."/>
        </authorList>
    </citation>
    <scope>NUCLEOTIDE SEQUENCE [LARGE SCALE GENOMIC DNA]</scope>
    <source>
        <strain evidence="3 4">Y10-2</strain>
    </source>
</reference>
<comment type="caution">
    <text evidence="3">The sequence shown here is derived from an EMBL/GenBank/DDBJ whole genome shotgun (WGS) entry which is preliminary data.</text>
</comment>
<dbReference type="GO" id="GO:0003755">
    <property type="term" value="F:peptidyl-prolyl cis-trans isomerase activity"/>
    <property type="evidence" value="ECO:0007669"/>
    <property type="project" value="InterPro"/>
</dbReference>
<evidence type="ECO:0000256" key="1">
    <source>
        <dbReference type="SAM" id="MobiDB-lite"/>
    </source>
</evidence>
<dbReference type="Gene3D" id="3.10.50.40">
    <property type="match status" value="1"/>
</dbReference>
<sequence length="307" mass="34121">MMTKIKYGVALLIAVLSVTVSCKKDDDAPTPPTPPRDRGVEAIRAQDSIEKFLRTHSYNYEEFDSNPENFELKFSKIDVNNDTIIPLIDQVVSKQVRDVVDKDVVYKLYYLKVRDGEGDKPYFPDYTINTYDGRLMNLDLFDSSVIPVRFNLVDTQTAPGIIRGLQQAIIEFGGASNIITNPDGTLTFEGFGIGAVFIPSGLAYYQFPPASGGLNAYDQLIFSFELFDSEIADHDQDGIPSYMEDLNSNGYLLDDNTDGDSTPNYIDDDDDNDGRLTKFEIEVDGNGNITFPDVDGDGVPDYLDADS</sequence>
<dbReference type="OrthoDB" id="1424215at2"/>
<feature type="region of interest" description="Disordered" evidence="1">
    <location>
        <begin position="250"/>
        <end position="273"/>
    </location>
</feature>
<feature type="chain" id="PRO_5023070299" description="Peptidylprolyl isomerase" evidence="2">
    <location>
        <begin position="23"/>
        <end position="307"/>
    </location>
</feature>
<proteinExistence type="predicted"/>
<feature type="signal peptide" evidence="2">
    <location>
        <begin position="1"/>
        <end position="22"/>
    </location>
</feature>
<dbReference type="Proteomes" id="UP000321945">
    <property type="component" value="Unassembled WGS sequence"/>
</dbReference>
<accession>A0A5C6YKL7</accession>
<gene>
    <name evidence="3" type="ORF">ESV24_14575</name>
</gene>
<evidence type="ECO:0000256" key="2">
    <source>
        <dbReference type="SAM" id="SignalP"/>
    </source>
</evidence>
<name>A0A5C6YKL7_9FLAO</name>
<evidence type="ECO:0000313" key="4">
    <source>
        <dbReference type="Proteomes" id="UP000321945"/>
    </source>
</evidence>
<keyword evidence="2" id="KW-0732">Signal</keyword>
<evidence type="ECO:0008006" key="5">
    <source>
        <dbReference type="Google" id="ProtNLM"/>
    </source>
</evidence>